<keyword evidence="3" id="KW-1185">Reference proteome</keyword>
<sequence length="89" mass="9388">MAQKTATASDGRTADRAGERERTRISVPVLGELTLPPPDLLVFYAALGVLGALEIIEWPVVLVVGIGHLLAEQHHARVLQAIGQAAEAA</sequence>
<dbReference type="EMBL" id="JACHJU010000001">
    <property type="protein sequence ID" value="MBB4936939.1"/>
    <property type="molecule type" value="Genomic_DNA"/>
</dbReference>
<organism evidence="2 3">
    <name type="scientific">Streptosporangium album</name>
    <dbReference type="NCBI Taxonomy" id="47479"/>
    <lineage>
        <taxon>Bacteria</taxon>
        <taxon>Bacillati</taxon>
        <taxon>Actinomycetota</taxon>
        <taxon>Actinomycetes</taxon>
        <taxon>Streptosporangiales</taxon>
        <taxon>Streptosporangiaceae</taxon>
        <taxon>Streptosporangium</taxon>
    </lineage>
</organism>
<feature type="region of interest" description="Disordered" evidence="1">
    <location>
        <begin position="1"/>
        <end position="21"/>
    </location>
</feature>
<comment type="caution">
    <text evidence="2">The sequence shown here is derived from an EMBL/GenBank/DDBJ whole genome shotgun (WGS) entry which is preliminary data.</text>
</comment>
<evidence type="ECO:0000313" key="3">
    <source>
        <dbReference type="Proteomes" id="UP000534286"/>
    </source>
</evidence>
<dbReference type="Proteomes" id="UP000534286">
    <property type="component" value="Unassembled WGS sequence"/>
</dbReference>
<feature type="compositionally biased region" description="Polar residues" evidence="1">
    <location>
        <begin position="1"/>
        <end position="10"/>
    </location>
</feature>
<evidence type="ECO:0000313" key="2">
    <source>
        <dbReference type="EMBL" id="MBB4936939.1"/>
    </source>
</evidence>
<feature type="compositionally biased region" description="Basic and acidic residues" evidence="1">
    <location>
        <begin position="12"/>
        <end position="21"/>
    </location>
</feature>
<proteinExistence type="predicted"/>
<protein>
    <submittedName>
        <fullName evidence="2">Uncharacterized protein</fullName>
    </submittedName>
</protein>
<accession>A0A7W7RRP7</accession>
<dbReference type="RefSeq" id="WP_184753391.1">
    <property type="nucleotide sequence ID" value="NZ_BAABEK010000009.1"/>
</dbReference>
<reference evidence="2 3" key="1">
    <citation type="submission" date="2020-08" db="EMBL/GenBank/DDBJ databases">
        <title>Sequencing the genomes of 1000 actinobacteria strains.</title>
        <authorList>
            <person name="Klenk H.-P."/>
        </authorList>
    </citation>
    <scope>NUCLEOTIDE SEQUENCE [LARGE SCALE GENOMIC DNA]</scope>
    <source>
        <strain evidence="2 3">DSM 43023</strain>
    </source>
</reference>
<name>A0A7W7RRP7_9ACTN</name>
<dbReference type="AlphaFoldDB" id="A0A7W7RRP7"/>
<evidence type="ECO:0000256" key="1">
    <source>
        <dbReference type="SAM" id="MobiDB-lite"/>
    </source>
</evidence>
<gene>
    <name evidence="2" type="ORF">FHR32_001244</name>
</gene>